<protein>
    <submittedName>
        <fullName evidence="1">Uncharacterized protein</fullName>
    </submittedName>
</protein>
<evidence type="ECO:0000313" key="1">
    <source>
        <dbReference type="EMBL" id="AHE99870.1"/>
    </source>
</evidence>
<dbReference type="KEGG" id="tti:THITH_02155"/>
<dbReference type="EMBL" id="CP007029">
    <property type="protein sequence ID" value="AHE99870.1"/>
    <property type="molecule type" value="Genomic_DNA"/>
</dbReference>
<keyword evidence="2" id="KW-1185">Reference proteome</keyword>
<dbReference type="AlphaFoldDB" id="W0DSN5"/>
<reference evidence="1 2" key="1">
    <citation type="submission" date="2013-12" db="EMBL/GenBank/DDBJ databases">
        <authorList>
            <consortium name="DOE Joint Genome Institute"/>
            <person name="Muyzer G."/>
            <person name="Huntemann M."/>
            <person name="Han J."/>
            <person name="Chen A."/>
            <person name="Kyrpides N."/>
            <person name="Mavromatis K."/>
            <person name="Markowitz V."/>
            <person name="Palaniappan K."/>
            <person name="Ivanova N."/>
            <person name="Schaumberg A."/>
            <person name="Pati A."/>
            <person name="Liolios K."/>
            <person name="Nordberg H.P."/>
            <person name="Cantor M.N."/>
            <person name="Hua S.X."/>
            <person name="Woyke T."/>
        </authorList>
    </citation>
    <scope>NUCLEOTIDE SEQUENCE [LARGE SCALE GENOMIC DNA]</scope>
    <source>
        <strain evidence="1 2">ARh 1</strain>
    </source>
</reference>
<accession>W0DSN5</accession>
<sequence>MSPTYRVEVSHTTANNAWDGVTVAHDALAWVRIDTAATRASVRALQESA</sequence>
<proteinExistence type="predicted"/>
<name>W0DSN5_9GAMM</name>
<gene>
    <name evidence="1" type="ORF">THITH_02155</name>
</gene>
<dbReference type="Proteomes" id="UP000005289">
    <property type="component" value="Chromosome"/>
</dbReference>
<organism evidence="1 2">
    <name type="scientific">Thioalkalivibrio paradoxus ARh 1</name>
    <dbReference type="NCBI Taxonomy" id="713585"/>
    <lineage>
        <taxon>Bacteria</taxon>
        <taxon>Pseudomonadati</taxon>
        <taxon>Pseudomonadota</taxon>
        <taxon>Gammaproteobacteria</taxon>
        <taxon>Chromatiales</taxon>
        <taxon>Ectothiorhodospiraceae</taxon>
        <taxon>Thioalkalivibrio</taxon>
    </lineage>
</organism>
<dbReference type="STRING" id="713585.THITH_02155"/>
<dbReference type="HOGENOM" id="CLU_3141755_0_0_6"/>
<evidence type="ECO:0000313" key="2">
    <source>
        <dbReference type="Proteomes" id="UP000005289"/>
    </source>
</evidence>